<evidence type="ECO:0000256" key="6">
    <source>
        <dbReference type="ARBA" id="ARBA00022840"/>
    </source>
</evidence>
<evidence type="ECO:0000259" key="10">
    <source>
        <dbReference type="Pfam" id="PF00117"/>
    </source>
</evidence>
<dbReference type="PANTHER" id="PTHR11550">
    <property type="entry name" value="CTP SYNTHASE"/>
    <property type="match status" value="1"/>
</dbReference>
<dbReference type="InterPro" id="IPR017456">
    <property type="entry name" value="CTP_synthase_N"/>
</dbReference>
<keyword evidence="6" id="KW-0067">ATP-binding</keyword>
<dbReference type="PANTHER" id="PTHR11550:SF0">
    <property type="entry name" value="CTP SYNTHASE-RELATED"/>
    <property type="match status" value="1"/>
</dbReference>
<feature type="domain" description="Glutamine amidotransferase" evidence="10">
    <location>
        <begin position="302"/>
        <end position="512"/>
    </location>
</feature>
<evidence type="ECO:0000256" key="4">
    <source>
        <dbReference type="ARBA" id="ARBA00022598"/>
    </source>
</evidence>
<evidence type="ECO:0000256" key="3">
    <source>
        <dbReference type="ARBA" id="ARBA00012291"/>
    </source>
</evidence>
<dbReference type="RefSeq" id="WP_322497895.1">
    <property type="nucleotide sequence ID" value="NZ_JARGYT010000048.1"/>
</dbReference>
<proteinExistence type="inferred from homology"/>
<evidence type="ECO:0000256" key="1">
    <source>
        <dbReference type="ARBA" id="ARBA00005171"/>
    </source>
</evidence>
<dbReference type="EMBL" id="JARGYT010000048">
    <property type="protein sequence ID" value="MDZ5762428.1"/>
    <property type="molecule type" value="Genomic_DNA"/>
</dbReference>
<dbReference type="SUPFAM" id="SSF52540">
    <property type="entry name" value="P-loop containing nucleoside triphosphate hydrolases"/>
    <property type="match status" value="1"/>
</dbReference>
<comment type="similarity">
    <text evidence="2">Belongs to the CTP synthase family.</text>
</comment>
<sequence length="518" mass="57968">MTKFIFVTGGVISSLGKGVTSASVALLLKSMGYRVSIKKLDPYLNTDCGMMSPYQHGEVFITGDGGEVDMDFGHYERFTGNKSSKQDSITSGKVYKELFKNEAEGLYLGKTIQVVPHVTQIIKERVEAHTENLDILICEIGGTVGDIEALPYIEAARQIGYEKGVENVAYIHLTLLPFVKSAGEFKKKPTQHSVKELRSLGIQPTVLICRSESEVERDVLKKIAMSTSILEESVVLAPDLDSIYKIPMEYSRSNVVSQILKHLKLNSEERLPDLSRLEEFLFKMQNYKHTITIGLVGKYSALKDSYRSVLEAIVHAATHLSCKVYIKWLDLSEGCSFDNIDGFIIPGGFGNRGIQEKMMAIKFCRENNITCFCICLGMQLMVLEVANNVLGIDAVSSEFSDSGTFVVAPVDDENPLPKMKIGEHECIINPNSIAGSAYNKKTVMERHRHRYEINLEYEGLFSEIFLISGRAPCSNIEIIELRGHKWFLGTQFHPEFNSSFLSPHPLFSSFIKNILDKN</sequence>
<dbReference type="CDD" id="cd03113">
    <property type="entry name" value="CTPS_N"/>
    <property type="match status" value="1"/>
</dbReference>
<dbReference type="Pfam" id="PF00117">
    <property type="entry name" value="GATase"/>
    <property type="match status" value="1"/>
</dbReference>
<evidence type="ECO:0000313" key="12">
    <source>
        <dbReference type="EMBL" id="MDZ5762428.1"/>
    </source>
</evidence>
<comment type="caution">
    <text evidence="12">The sequence shown here is derived from an EMBL/GenBank/DDBJ whole genome shotgun (WGS) entry which is preliminary data.</text>
</comment>
<accession>A0ABU5L8I5</accession>
<feature type="domain" description="CTP synthase N-terminal" evidence="11">
    <location>
        <begin position="3"/>
        <end position="265"/>
    </location>
</feature>
<name>A0ABU5L8I5_9RICK</name>
<protein>
    <recommendedName>
        <fullName evidence="3">CTP synthase (glutamine hydrolyzing)</fullName>
        <ecNumber evidence="3">6.3.4.2</ecNumber>
    </recommendedName>
</protein>
<dbReference type="NCBIfam" id="NF003792">
    <property type="entry name" value="PRK05380.1"/>
    <property type="match status" value="1"/>
</dbReference>
<evidence type="ECO:0000256" key="8">
    <source>
        <dbReference type="ARBA" id="ARBA00022975"/>
    </source>
</evidence>
<gene>
    <name evidence="12" type="ORF">Cyrtocomes_00811</name>
</gene>
<dbReference type="EC" id="6.3.4.2" evidence="3"/>
<dbReference type="InterPro" id="IPR033828">
    <property type="entry name" value="GATase1_CTP_Synthase"/>
</dbReference>
<keyword evidence="4" id="KW-0436">Ligase</keyword>
<organism evidence="12 13">
    <name type="scientific">Candidatus Cyrtobacter comes</name>
    <dbReference type="NCBI Taxonomy" id="675776"/>
    <lineage>
        <taxon>Bacteria</taxon>
        <taxon>Pseudomonadati</taxon>
        <taxon>Pseudomonadota</taxon>
        <taxon>Alphaproteobacteria</taxon>
        <taxon>Rickettsiales</taxon>
        <taxon>Candidatus Midichloriaceae</taxon>
        <taxon>Candidatus Cyrtobacter</taxon>
    </lineage>
</organism>
<evidence type="ECO:0000313" key="13">
    <source>
        <dbReference type="Proteomes" id="UP001293791"/>
    </source>
</evidence>
<comment type="catalytic activity">
    <reaction evidence="9">
        <text>UTP + L-glutamine + ATP + H2O = CTP + L-glutamate + ADP + phosphate + 2 H(+)</text>
        <dbReference type="Rhea" id="RHEA:26426"/>
        <dbReference type="ChEBI" id="CHEBI:15377"/>
        <dbReference type="ChEBI" id="CHEBI:15378"/>
        <dbReference type="ChEBI" id="CHEBI:29985"/>
        <dbReference type="ChEBI" id="CHEBI:30616"/>
        <dbReference type="ChEBI" id="CHEBI:37563"/>
        <dbReference type="ChEBI" id="CHEBI:43474"/>
        <dbReference type="ChEBI" id="CHEBI:46398"/>
        <dbReference type="ChEBI" id="CHEBI:58359"/>
        <dbReference type="ChEBI" id="CHEBI:456216"/>
        <dbReference type="EC" id="6.3.4.2"/>
    </reaction>
</comment>
<reference evidence="12 13" key="1">
    <citation type="submission" date="2023-02" db="EMBL/GenBank/DDBJ databases">
        <title>Host association and intracellularity evolved multiple times independently in the Rickettsiales.</title>
        <authorList>
            <person name="Castelli M."/>
            <person name="Nardi T."/>
            <person name="Gammuto L."/>
            <person name="Bellinzona G."/>
            <person name="Sabaneyeva E."/>
            <person name="Potekhin A."/>
            <person name="Serra V."/>
            <person name="Petroni G."/>
            <person name="Sassera D."/>
        </authorList>
    </citation>
    <scope>NUCLEOTIDE SEQUENCE [LARGE SCALE GENOMIC DNA]</scope>
    <source>
        <strain evidence="12 13">BOD18</strain>
    </source>
</reference>
<dbReference type="NCBIfam" id="TIGR00337">
    <property type="entry name" value="PyrG"/>
    <property type="match status" value="1"/>
</dbReference>
<comment type="pathway">
    <text evidence="1">Pyrimidine metabolism; CTP biosynthesis via de novo pathway; CTP from UDP: step 2/2.</text>
</comment>
<dbReference type="InterPro" id="IPR027417">
    <property type="entry name" value="P-loop_NTPase"/>
</dbReference>
<dbReference type="Gene3D" id="3.40.50.300">
    <property type="entry name" value="P-loop containing nucleotide triphosphate hydrolases"/>
    <property type="match status" value="1"/>
</dbReference>
<evidence type="ECO:0000256" key="7">
    <source>
        <dbReference type="ARBA" id="ARBA00022962"/>
    </source>
</evidence>
<evidence type="ECO:0000256" key="9">
    <source>
        <dbReference type="ARBA" id="ARBA00047781"/>
    </source>
</evidence>
<dbReference type="Proteomes" id="UP001293791">
    <property type="component" value="Unassembled WGS sequence"/>
</dbReference>
<dbReference type="InterPro" id="IPR029062">
    <property type="entry name" value="Class_I_gatase-like"/>
</dbReference>
<evidence type="ECO:0000256" key="2">
    <source>
        <dbReference type="ARBA" id="ARBA00007533"/>
    </source>
</evidence>
<dbReference type="Pfam" id="PF06418">
    <property type="entry name" value="CTP_synth_N"/>
    <property type="match status" value="1"/>
</dbReference>
<dbReference type="PROSITE" id="PS51273">
    <property type="entry name" value="GATASE_TYPE_1"/>
    <property type="match status" value="1"/>
</dbReference>
<dbReference type="Gene3D" id="3.40.50.880">
    <property type="match status" value="1"/>
</dbReference>
<dbReference type="InterPro" id="IPR004468">
    <property type="entry name" value="CTP_synthase"/>
</dbReference>
<evidence type="ECO:0000259" key="11">
    <source>
        <dbReference type="Pfam" id="PF06418"/>
    </source>
</evidence>
<keyword evidence="8" id="KW-0665">Pyrimidine biosynthesis</keyword>
<keyword evidence="13" id="KW-1185">Reference proteome</keyword>
<evidence type="ECO:0000256" key="5">
    <source>
        <dbReference type="ARBA" id="ARBA00022741"/>
    </source>
</evidence>
<dbReference type="CDD" id="cd01746">
    <property type="entry name" value="GATase1_CTP_Synthase"/>
    <property type="match status" value="1"/>
</dbReference>
<dbReference type="SUPFAM" id="SSF52317">
    <property type="entry name" value="Class I glutamine amidotransferase-like"/>
    <property type="match status" value="1"/>
</dbReference>
<keyword evidence="5" id="KW-0547">Nucleotide-binding</keyword>
<dbReference type="InterPro" id="IPR017926">
    <property type="entry name" value="GATASE"/>
</dbReference>
<keyword evidence="7" id="KW-0315">Glutamine amidotransferase</keyword>